<accession>A0A285EA54</accession>
<dbReference type="InterPro" id="IPR036291">
    <property type="entry name" value="NAD(P)-bd_dom_sf"/>
</dbReference>
<protein>
    <recommendedName>
        <fullName evidence="14">NAD(P) transhydrogenase subunit alpha</fullName>
        <ecNumber evidence="3">7.1.1.1</ecNumber>
    </recommendedName>
    <alternativeName>
        <fullName evidence="16">Nicotinamide nucleotide transhydrogenase subunit alpha</fullName>
    </alternativeName>
    <alternativeName>
        <fullName evidence="15">Pyridine nucleotide transhydrogenase subunit alpha</fullName>
    </alternativeName>
</protein>
<gene>
    <name evidence="20" type="ORF">SAMN06893097_103178</name>
</gene>
<dbReference type="PANTHER" id="PTHR10160">
    <property type="entry name" value="NAD(P) TRANSHYDROGENASE"/>
    <property type="match status" value="1"/>
</dbReference>
<dbReference type="Pfam" id="PF01262">
    <property type="entry name" value="AlaDh_PNT_C"/>
    <property type="match status" value="1"/>
</dbReference>
<keyword evidence="4" id="KW-1003">Cell membrane</keyword>
<dbReference type="InterPro" id="IPR024605">
    <property type="entry name" value="NADP_transhyd_a_C"/>
</dbReference>
<keyword evidence="12 17" id="KW-0472">Membrane</keyword>
<comment type="function">
    <text evidence="1">The transhydrogenation between NADH and NADP is coupled to respiration and ATP hydrolysis and functions as a proton pump across the membrane.</text>
</comment>
<evidence type="ECO:0000256" key="5">
    <source>
        <dbReference type="ARBA" id="ARBA00022519"/>
    </source>
</evidence>
<dbReference type="InterPro" id="IPR007698">
    <property type="entry name" value="AlaDH/PNT_NAD(H)-bd"/>
</dbReference>
<comment type="subcellular location">
    <subcellularLocation>
        <location evidence="2">Cell inner membrane</location>
        <topology evidence="2">Multi-pass membrane protein</topology>
    </subcellularLocation>
</comment>
<dbReference type="CDD" id="cd05304">
    <property type="entry name" value="Rubrum_tdh"/>
    <property type="match status" value="1"/>
</dbReference>
<evidence type="ECO:0000259" key="18">
    <source>
        <dbReference type="SMART" id="SM01002"/>
    </source>
</evidence>
<feature type="transmembrane region" description="Helical" evidence="17">
    <location>
        <begin position="423"/>
        <end position="440"/>
    </location>
</feature>
<dbReference type="RefSeq" id="WP_221201372.1">
    <property type="nucleotide sequence ID" value="NZ_JACHXB010000004.1"/>
</dbReference>
<dbReference type="SUPFAM" id="SSF52283">
    <property type="entry name" value="Formate/glycerate dehydrogenase catalytic domain-like"/>
    <property type="match status" value="1"/>
</dbReference>
<keyword evidence="21" id="KW-1185">Reference proteome</keyword>
<dbReference type="PIRSF" id="PIRSF000203">
    <property type="entry name" value="NADP_transhydrogenase_alpha"/>
    <property type="match status" value="1"/>
</dbReference>
<dbReference type="GO" id="GO:0006740">
    <property type="term" value="P:NADPH regeneration"/>
    <property type="evidence" value="ECO:0007669"/>
    <property type="project" value="TreeGrafter"/>
</dbReference>
<keyword evidence="11" id="KW-0520">NAD</keyword>
<evidence type="ECO:0000256" key="12">
    <source>
        <dbReference type="ARBA" id="ARBA00023136"/>
    </source>
</evidence>
<dbReference type="GO" id="GO:0005886">
    <property type="term" value="C:plasma membrane"/>
    <property type="evidence" value="ECO:0007669"/>
    <property type="project" value="UniProtKB-SubCell"/>
</dbReference>
<feature type="transmembrane region" description="Helical" evidence="17">
    <location>
        <begin position="452"/>
        <end position="470"/>
    </location>
</feature>
<feature type="domain" description="Alanine dehydrogenase/pyridine nucleotide transhydrogenase N-terminal" evidence="19">
    <location>
        <begin position="3"/>
        <end position="136"/>
    </location>
</feature>
<evidence type="ECO:0000256" key="9">
    <source>
        <dbReference type="ARBA" id="ARBA00022967"/>
    </source>
</evidence>
<feature type="transmembrane region" description="Helical" evidence="17">
    <location>
        <begin position="476"/>
        <end position="498"/>
    </location>
</feature>
<evidence type="ECO:0000256" key="15">
    <source>
        <dbReference type="ARBA" id="ARBA00079788"/>
    </source>
</evidence>
<name>A0A285EA54_9ACTN</name>
<evidence type="ECO:0000313" key="20">
    <source>
        <dbReference type="EMBL" id="SNX96009.1"/>
    </source>
</evidence>
<dbReference type="SUPFAM" id="SSF51735">
    <property type="entry name" value="NAD(P)-binding Rossmann-fold domains"/>
    <property type="match status" value="1"/>
</dbReference>
<evidence type="ECO:0000313" key="21">
    <source>
        <dbReference type="Proteomes" id="UP000219514"/>
    </source>
</evidence>
<dbReference type="GO" id="GO:0050661">
    <property type="term" value="F:NADP binding"/>
    <property type="evidence" value="ECO:0007669"/>
    <property type="project" value="TreeGrafter"/>
</dbReference>
<dbReference type="FunFam" id="3.40.50.720:FF:000028">
    <property type="entry name" value="NAD(P) transhydrogenase subunit alpha"/>
    <property type="match status" value="1"/>
</dbReference>
<dbReference type="Pfam" id="PF05222">
    <property type="entry name" value="AlaDh_PNT_N"/>
    <property type="match status" value="1"/>
</dbReference>
<keyword evidence="6 17" id="KW-0812">Transmembrane</keyword>
<dbReference type="GO" id="GO:0008750">
    <property type="term" value="F:proton-translocating NAD(P)+ transhydrogenase activity"/>
    <property type="evidence" value="ECO:0007669"/>
    <property type="project" value="UniProtKB-EC"/>
</dbReference>
<dbReference type="NCBIfam" id="TIGR00561">
    <property type="entry name" value="pntA"/>
    <property type="match status" value="1"/>
</dbReference>
<dbReference type="EC" id="7.1.1.1" evidence="3"/>
<dbReference type="EMBL" id="OBDO01000003">
    <property type="protein sequence ID" value="SNX96009.1"/>
    <property type="molecule type" value="Genomic_DNA"/>
</dbReference>
<evidence type="ECO:0000256" key="6">
    <source>
        <dbReference type="ARBA" id="ARBA00022692"/>
    </source>
</evidence>
<dbReference type="SMART" id="SM01002">
    <property type="entry name" value="AlaDh_PNT_C"/>
    <property type="match status" value="1"/>
</dbReference>
<organism evidence="20 21">
    <name type="scientific">Geodermatophilus sabuli</name>
    <dbReference type="NCBI Taxonomy" id="1564158"/>
    <lineage>
        <taxon>Bacteria</taxon>
        <taxon>Bacillati</taxon>
        <taxon>Actinomycetota</taxon>
        <taxon>Actinomycetes</taxon>
        <taxon>Geodermatophilales</taxon>
        <taxon>Geodermatophilaceae</taxon>
        <taxon>Geodermatophilus</taxon>
    </lineage>
</organism>
<dbReference type="PANTHER" id="PTHR10160:SF19">
    <property type="entry name" value="PROTON-TRANSLOCATING NAD(P)(+) TRANSHYDROGENASE"/>
    <property type="match status" value="1"/>
</dbReference>
<evidence type="ECO:0000256" key="10">
    <source>
        <dbReference type="ARBA" id="ARBA00022989"/>
    </source>
</evidence>
<dbReference type="InterPro" id="IPR026255">
    <property type="entry name" value="NADP_transhyd_a"/>
</dbReference>
<evidence type="ECO:0000259" key="19">
    <source>
        <dbReference type="SMART" id="SM01003"/>
    </source>
</evidence>
<dbReference type="Pfam" id="PF12769">
    <property type="entry name" value="PNTB_4TM"/>
    <property type="match status" value="1"/>
</dbReference>
<keyword evidence="5" id="KW-0997">Cell inner membrane</keyword>
<reference evidence="20 21" key="1">
    <citation type="submission" date="2017-09" db="EMBL/GenBank/DDBJ databases">
        <authorList>
            <person name="Ehlers B."/>
            <person name="Leendertz F.H."/>
        </authorList>
    </citation>
    <scope>NUCLEOTIDE SEQUENCE [LARGE SCALE GENOMIC DNA]</scope>
    <source>
        <strain evidence="20 21">DSM 46844</strain>
    </source>
</reference>
<evidence type="ECO:0000256" key="13">
    <source>
        <dbReference type="ARBA" id="ARBA00048202"/>
    </source>
</evidence>
<keyword evidence="8" id="KW-0521">NADP</keyword>
<comment type="catalytic activity">
    <reaction evidence="13">
        <text>NAD(+) + NADPH + H(+)(in) = NADH + NADP(+) + H(+)(out)</text>
        <dbReference type="Rhea" id="RHEA:47992"/>
        <dbReference type="ChEBI" id="CHEBI:15378"/>
        <dbReference type="ChEBI" id="CHEBI:57540"/>
        <dbReference type="ChEBI" id="CHEBI:57783"/>
        <dbReference type="ChEBI" id="CHEBI:57945"/>
        <dbReference type="ChEBI" id="CHEBI:58349"/>
        <dbReference type="EC" id="7.1.1.1"/>
    </reaction>
</comment>
<proteinExistence type="predicted"/>
<evidence type="ECO:0000256" key="17">
    <source>
        <dbReference type="SAM" id="Phobius"/>
    </source>
</evidence>
<evidence type="ECO:0000256" key="16">
    <source>
        <dbReference type="ARBA" id="ARBA00083734"/>
    </source>
</evidence>
<feature type="transmembrane region" description="Helical" evidence="17">
    <location>
        <begin position="400"/>
        <end position="417"/>
    </location>
</feature>
<keyword evidence="7" id="KW-0547">Nucleotide-binding</keyword>
<dbReference type="Proteomes" id="UP000219514">
    <property type="component" value="Unassembled WGS sequence"/>
</dbReference>
<evidence type="ECO:0000256" key="4">
    <source>
        <dbReference type="ARBA" id="ARBA00022475"/>
    </source>
</evidence>
<evidence type="ECO:0000256" key="14">
    <source>
        <dbReference type="ARBA" id="ARBA00071831"/>
    </source>
</evidence>
<dbReference type="InterPro" id="IPR007886">
    <property type="entry name" value="AlaDH/PNT_N"/>
</dbReference>
<evidence type="ECO:0000256" key="11">
    <source>
        <dbReference type="ARBA" id="ARBA00023027"/>
    </source>
</evidence>
<dbReference type="AlphaFoldDB" id="A0A285EA54"/>
<dbReference type="SMART" id="SM01003">
    <property type="entry name" value="AlaDh_PNT_N"/>
    <property type="match status" value="1"/>
</dbReference>
<keyword evidence="9" id="KW-1278">Translocase</keyword>
<sequence>MIGVPAESRPRETRVAATPTTVTQLVSLGHEVVVETGAGARSSFPDDAYTTAGARIAAAQDAWASDVVLKVNAPSAEEIGLLREGTTLISLLSPALDPDLVDELAQRPITALAMDAVPRISRAQSLDVLSSMANIAGYRAVVEAAHTFGRFFTGQVTAAGKVPPAKVLVAGAGVAGLAAIGAASSLGAIVRATDVRPEVAEQVRSLGGEYVAVPAAEAQVSSDGYAREMGDDFNRRAAEMYAEQVTDVDIVITTALIPGRPAPRLITEEMVASMKPGSVIVDMAAGQGGNVAGSVADELVVTANGVSIIGYTDLAGRLPAQASQLYGTNLVNLLKLLTPGEDGKLVLDFDDVVQRAMTVVRDGEKTWPPPPVQVSAAPTPVAAAAVEPPREKVPPPPSRKFAVVGIAAALLFLITAFSPNELIQHFTVFALAVVVGYYVIGHVHHALHTPLMSVTNAISGIIVVGALLQIGHDDPVVTALAFVAILVASINVFGGFAVTRRMLAMFTRGPAR</sequence>
<dbReference type="Gene3D" id="3.40.50.720">
    <property type="entry name" value="NAD(P)-binding Rossmann-like Domain"/>
    <property type="match status" value="2"/>
</dbReference>
<evidence type="ECO:0000256" key="7">
    <source>
        <dbReference type="ARBA" id="ARBA00022741"/>
    </source>
</evidence>
<evidence type="ECO:0000256" key="3">
    <source>
        <dbReference type="ARBA" id="ARBA00012943"/>
    </source>
</evidence>
<keyword evidence="10 17" id="KW-1133">Transmembrane helix</keyword>
<feature type="domain" description="Alanine dehydrogenase/pyridine nucleotide transhydrogenase NAD(H)-binding" evidence="18">
    <location>
        <begin position="145"/>
        <end position="310"/>
    </location>
</feature>
<evidence type="ECO:0000256" key="1">
    <source>
        <dbReference type="ARBA" id="ARBA00003943"/>
    </source>
</evidence>
<evidence type="ECO:0000256" key="8">
    <source>
        <dbReference type="ARBA" id="ARBA00022857"/>
    </source>
</evidence>
<evidence type="ECO:0000256" key="2">
    <source>
        <dbReference type="ARBA" id="ARBA00004429"/>
    </source>
</evidence>
<dbReference type="NCBIfam" id="NF006942">
    <property type="entry name" value="PRK09424.1"/>
    <property type="match status" value="1"/>
</dbReference>